<dbReference type="VEuPathDB" id="FungiDB:AMAG_02882"/>
<protein>
    <submittedName>
        <fullName evidence="1">Uncharacterized protein</fullName>
    </submittedName>
</protein>
<reference evidence="1 2" key="1">
    <citation type="submission" date="2009-11" db="EMBL/GenBank/DDBJ databases">
        <title>Annotation of Allomyces macrogynus ATCC 38327.</title>
        <authorList>
            <consortium name="The Broad Institute Genome Sequencing Platform"/>
            <person name="Russ C."/>
            <person name="Cuomo C."/>
            <person name="Burger G."/>
            <person name="Gray M.W."/>
            <person name="Holland P.W.H."/>
            <person name="King N."/>
            <person name="Lang F.B.F."/>
            <person name="Roger A.J."/>
            <person name="Ruiz-Trillo I."/>
            <person name="Young S.K."/>
            <person name="Zeng Q."/>
            <person name="Gargeya S."/>
            <person name="Fitzgerald M."/>
            <person name="Haas B."/>
            <person name="Abouelleil A."/>
            <person name="Alvarado L."/>
            <person name="Arachchi H.M."/>
            <person name="Berlin A."/>
            <person name="Chapman S.B."/>
            <person name="Gearin G."/>
            <person name="Goldberg J."/>
            <person name="Griggs A."/>
            <person name="Gujja S."/>
            <person name="Hansen M."/>
            <person name="Heiman D."/>
            <person name="Howarth C."/>
            <person name="Larimer J."/>
            <person name="Lui A."/>
            <person name="MacDonald P.J.P."/>
            <person name="McCowen C."/>
            <person name="Montmayeur A."/>
            <person name="Murphy C."/>
            <person name="Neiman D."/>
            <person name="Pearson M."/>
            <person name="Priest M."/>
            <person name="Roberts A."/>
            <person name="Saif S."/>
            <person name="Shea T."/>
            <person name="Sisk P."/>
            <person name="Stolte C."/>
            <person name="Sykes S."/>
            <person name="Wortman J."/>
            <person name="Nusbaum C."/>
            <person name="Birren B."/>
        </authorList>
    </citation>
    <scope>NUCLEOTIDE SEQUENCE [LARGE SCALE GENOMIC DNA]</scope>
    <source>
        <strain evidence="1 2">ATCC 38327</strain>
    </source>
</reference>
<accession>A0A0L0S405</accession>
<keyword evidence="2" id="KW-1185">Reference proteome</keyword>
<dbReference type="EMBL" id="GG745331">
    <property type="protein sequence ID" value="KNE57131.1"/>
    <property type="molecule type" value="Genomic_DNA"/>
</dbReference>
<evidence type="ECO:0000313" key="2">
    <source>
        <dbReference type="Proteomes" id="UP000054350"/>
    </source>
</evidence>
<proteinExistence type="predicted"/>
<name>A0A0L0S405_ALLM3</name>
<dbReference type="Proteomes" id="UP000054350">
    <property type="component" value="Unassembled WGS sequence"/>
</dbReference>
<gene>
    <name evidence="1" type="ORF">AMAG_02882</name>
</gene>
<organism evidence="1 2">
    <name type="scientific">Allomyces macrogynus (strain ATCC 38327)</name>
    <name type="common">Allomyces javanicus var. macrogynus</name>
    <dbReference type="NCBI Taxonomy" id="578462"/>
    <lineage>
        <taxon>Eukaryota</taxon>
        <taxon>Fungi</taxon>
        <taxon>Fungi incertae sedis</taxon>
        <taxon>Blastocladiomycota</taxon>
        <taxon>Blastocladiomycetes</taxon>
        <taxon>Blastocladiales</taxon>
        <taxon>Blastocladiaceae</taxon>
        <taxon>Allomyces</taxon>
    </lineage>
</organism>
<dbReference type="AlphaFoldDB" id="A0A0L0S405"/>
<dbReference type="OrthoDB" id="10665611at2759"/>
<evidence type="ECO:0000313" key="1">
    <source>
        <dbReference type="EMBL" id="KNE57131.1"/>
    </source>
</evidence>
<sequence>MWLSRETNEIGILGRWRRIKSARNIDSSRQFSDDESDIDLVNLDDSTLIIDGLPERDISHNDKIAIKAATETHDGFPASPHWGARFTSQLEIEIQNPLLLHDDNKADLPQTQIGLTTKKRLRTMRFDLFCAASPHADKVRRVQDHGAALFGGQGACVDENDIVATWLKDVNDDSKGLLWV</sequence>
<reference evidence="2" key="2">
    <citation type="submission" date="2009-11" db="EMBL/GenBank/DDBJ databases">
        <title>The Genome Sequence of Allomyces macrogynus strain ATCC 38327.</title>
        <authorList>
            <consortium name="The Broad Institute Genome Sequencing Platform"/>
            <person name="Russ C."/>
            <person name="Cuomo C."/>
            <person name="Shea T."/>
            <person name="Young S.K."/>
            <person name="Zeng Q."/>
            <person name="Koehrsen M."/>
            <person name="Haas B."/>
            <person name="Borodovsky M."/>
            <person name="Guigo R."/>
            <person name="Alvarado L."/>
            <person name="Berlin A."/>
            <person name="Borenstein D."/>
            <person name="Chen Z."/>
            <person name="Engels R."/>
            <person name="Freedman E."/>
            <person name="Gellesch M."/>
            <person name="Goldberg J."/>
            <person name="Griggs A."/>
            <person name="Gujja S."/>
            <person name="Heiman D."/>
            <person name="Hepburn T."/>
            <person name="Howarth C."/>
            <person name="Jen D."/>
            <person name="Larson L."/>
            <person name="Lewis B."/>
            <person name="Mehta T."/>
            <person name="Park D."/>
            <person name="Pearson M."/>
            <person name="Roberts A."/>
            <person name="Saif S."/>
            <person name="Shenoy N."/>
            <person name="Sisk P."/>
            <person name="Stolte C."/>
            <person name="Sykes S."/>
            <person name="Walk T."/>
            <person name="White J."/>
            <person name="Yandava C."/>
            <person name="Burger G."/>
            <person name="Gray M.W."/>
            <person name="Holland P.W.H."/>
            <person name="King N."/>
            <person name="Lang F.B.F."/>
            <person name="Roger A.J."/>
            <person name="Ruiz-Trillo I."/>
            <person name="Lander E."/>
            <person name="Nusbaum C."/>
        </authorList>
    </citation>
    <scope>NUCLEOTIDE SEQUENCE [LARGE SCALE GENOMIC DNA]</scope>
    <source>
        <strain evidence="2">ATCC 38327</strain>
    </source>
</reference>